<dbReference type="SUPFAM" id="SSF159468">
    <property type="entry name" value="AtpF-like"/>
    <property type="match status" value="1"/>
</dbReference>
<name>A0A5R9DUD9_9LACT</name>
<dbReference type="GO" id="GO:0046961">
    <property type="term" value="F:proton-transporting ATPase activity, rotational mechanism"/>
    <property type="evidence" value="ECO:0007669"/>
    <property type="project" value="InterPro"/>
</dbReference>
<dbReference type="Pfam" id="PF01990">
    <property type="entry name" value="ATP-synt_F"/>
    <property type="match status" value="1"/>
</dbReference>
<dbReference type="InterPro" id="IPR036906">
    <property type="entry name" value="ATPase_V1_fsu_sf"/>
</dbReference>
<dbReference type="Proteomes" id="UP000306420">
    <property type="component" value="Unassembled WGS sequence"/>
</dbReference>
<evidence type="ECO:0000313" key="4">
    <source>
        <dbReference type="EMBL" id="TLQ40938.1"/>
    </source>
</evidence>
<dbReference type="NCBIfam" id="NF002384">
    <property type="entry name" value="PRK01395.1"/>
    <property type="match status" value="1"/>
</dbReference>
<accession>A0A5R9DUD9</accession>
<protein>
    <submittedName>
        <fullName evidence="4">V-type ATP synthase subunit F</fullName>
    </submittedName>
</protein>
<comment type="caution">
    <text evidence="4">The sequence shown here is derived from an EMBL/GenBank/DDBJ whole genome shotgun (WGS) entry which is preliminary data.</text>
</comment>
<evidence type="ECO:0000256" key="2">
    <source>
        <dbReference type="ARBA" id="ARBA00022448"/>
    </source>
</evidence>
<dbReference type="AlphaFoldDB" id="A0A5R9DUD9"/>
<reference evidence="4 5" key="1">
    <citation type="submission" date="2019-05" db="EMBL/GenBank/DDBJ databases">
        <title>The metagenome of a microbial culture collection derived from dairy environment covers the genomic content of the human microbiome.</title>
        <authorList>
            <person name="Roder T."/>
            <person name="Wuthrich D."/>
            <person name="Sattari Z."/>
            <person name="Von Ah U."/>
            <person name="Bar C."/>
            <person name="Ronchi F."/>
            <person name="Macpherson A.J."/>
            <person name="Ganal-Vonarburg S.C."/>
            <person name="Bruggmann R."/>
            <person name="Vergeres G."/>
        </authorList>
    </citation>
    <scope>NUCLEOTIDE SEQUENCE [LARGE SCALE GENOMIC DNA]</scope>
    <source>
        <strain evidence="4 5">FAM 24227</strain>
    </source>
</reference>
<keyword evidence="2" id="KW-0813">Transport</keyword>
<dbReference type="RefSeq" id="WP_138404715.1">
    <property type="nucleotide sequence ID" value="NZ_VBSP01000022.1"/>
</dbReference>
<dbReference type="OrthoDB" id="5311at2"/>
<dbReference type="Gene3D" id="3.40.50.10580">
    <property type="entry name" value="ATPase, V1 complex, subunit F"/>
    <property type="match status" value="1"/>
</dbReference>
<sequence length="103" mass="11653">MQYKIAIVGEKDTVYAFGMLGMNVFYTTDAKQGRQVVKDIIKDDYGVIFITENLAQQIPDIIKKYDDEFMPAFILIPSDCDSESIGLQRVQENVQKAVGQNIL</sequence>
<keyword evidence="3" id="KW-0406">Ion transport</keyword>
<evidence type="ECO:0000313" key="5">
    <source>
        <dbReference type="Proteomes" id="UP000306420"/>
    </source>
</evidence>
<comment type="similarity">
    <text evidence="1">Belongs to the V-ATPase F subunit family.</text>
</comment>
<proteinExistence type="inferred from homology"/>
<dbReference type="EMBL" id="VBSP01000022">
    <property type="protein sequence ID" value="TLQ40938.1"/>
    <property type="molecule type" value="Genomic_DNA"/>
</dbReference>
<dbReference type="InterPro" id="IPR008218">
    <property type="entry name" value="ATPase_V1-cplx_f_g_su"/>
</dbReference>
<evidence type="ECO:0000256" key="3">
    <source>
        <dbReference type="ARBA" id="ARBA00023065"/>
    </source>
</evidence>
<gene>
    <name evidence="4" type="ORF">FEZ33_07135</name>
</gene>
<evidence type="ECO:0000256" key="1">
    <source>
        <dbReference type="ARBA" id="ARBA00010148"/>
    </source>
</evidence>
<organism evidence="4 5">
    <name type="scientific">Ruoffia tabacinasalis</name>
    <dbReference type="NCBI Taxonomy" id="87458"/>
    <lineage>
        <taxon>Bacteria</taxon>
        <taxon>Bacillati</taxon>
        <taxon>Bacillota</taxon>
        <taxon>Bacilli</taxon>
        <taxon>Lactobacillales</taxon>
        <taxon>Aerococcaceae</taxon>
        <taxon>Ruoffia</taxon>
    </lineage>
</organism>